<sequence length="196" mass="22755">MRAHSTSQKFFYSTWRTHFNHQANGNFPSHVNQSGTIERKDFDLAIERICRMRGFNPGDPKHQQTQDILINVWDGLRARADSNKDGQVSHEEWCMMWDEYARNSGPALEWQQRYMNFMFDLEDTSGDGCIDEEEFTTVCSSYGVSPAECSEAFNRFSQNKTVIVDRAKFAELWKQYFASEDPNAPGNFIFGKVTFE</sequence>
<evidence type="ECO:0000256" key="1">
    <source>
        <dbReference type="ARBA" id="ARBA00022837"/>
    </source>
</evidence>
<evidence type="ECO:0000313" key="4">
    <source>
        <dbReference type="Proteomes" id="UP000494165"/>
    </source>
</evidence>
<dbReference type="SUPFAM" id="SSF47473">
    <property type="entry name" value="EF-hand"/>
    <property type="match status" value="1"/>
</dbReference>
<dbReference type="Gene3D" id="1.10.238.10">
    <property type="entry name" value="EF-hand"/>
    <property type="match status" value="1"/>
</dbReference>
<organism evidence="3 4">
    <name type="scientific">Cloeon dipterum</name>
    <dbReference type="NCBI Taxonomy" id="197152"/>
    <lineage>
        <taxon>Eukaryota</taxon>
        <taxon>Metazoa</taxon>
        <taxon>Ecdysozoa</taxon>
        <taxon>Arthropoda</taxon>
        <taxon>Hexapoda</taxon>
        <taxon>Insecta</taxon>
        <taxon>Pterygota</taxon>
        <taxon>Palaeoptera</taxon>
        <taxon>Ephemeroptera</taxon>
        <taxon>Pisciforma</taxon>
        <taxon>Baetidae</taxon>
        <taxon>Cloeon</taxon>
    </lineage>
</organism>
<comment type="caution">
    <text evidence="3">The sequence shown here is derived from an EMBL/GenBank/DDBJ whole genome shotgun (WGS) entry which is preliminary data.</text>
</comment>
<evidence type="ECO:0000313" key="3">
    <source>
        <dbReference type="EMBL" id="CAB3377987.1"/>
    </source>
</evidence>
<dbReference type="PROSITE" id="PS00018">
    <property type="entry name" value="EF_HAND_1"/>
    <property type="match status" value="2"/>
</dbReference>
<dbReference type="InterPro" id="IPR011992">
    <property type="entry name" value="EF-hand-dom_pair"/>
</dbReference>
<dbReference type="Pfam" id="PF13202">
    <property type="entry name" value="EF-hand_5"/>
    <property type="match status" value="1"/>
</dbReference>
<keyword evidence="1" id="KW-0106">Calcium</keyword>
<proteinExistence type="predicted"/>
<evidence type="ECO:0000259" key="2">
    <source>
        <dbReference type="PROSITE" id="PS50222"/>
    </source>
</evidence>
<dbReference type="InterPro" id="IPR018247">
    <property type="entry name" value="EF_Hand_1_Ca_BS"/>
</dbReference>
<dbReference type="Proteomes" id="UP000494165">
    <property type="component" value="Unassembled WGS sequence"/>
</dbReference>
<protein>
    <recommendedName>
        <fullName evidence="2">EF-hand domain-containing protein</fullName>
    </recommendedName>
</protein>
<accession>A0A8S1D983</accession>
<dbReference type="EMBL" id="CADEPI010000154">
    <property type="protein sequence ID" value="CAB3377987.1"/>
    <property type="molecule type" value="Genomic_DNA"/>
</dbReference>
<keyword evidence="4" id="KW-1185">Reference proteome</keyword>
<dbReference type="AlphaFoldDB" id="A0A8S1D983"/>
<name>A0A8S1D983_9INSE</name>
<feature type="domain" description="EF-hand" evidence="2">
    <location>
        <begin position="110"/>
        <end position="145"/>
    </location>
</feature>
<gene>
    <name evidence="3" type="ORF">CLODIP_2_CD10223</name>
</gene>
<dbReference type="InterPro" id="IPR002048">
    <property type="entry name" value="EF_hand_dom"/>
</dbReference>
<dbReference type="OrthoDB" id="9974725at2759"/>
<reference evidence="3 4" key="1">
    <citation type="submission" date="2020-04" db="EMBL/GenBank/DDBJ databases">
        <authorList>
            <person name="Alioto T."/>
            <person name="Alioto T."/>
            <person name="Gomez Garrido J."/>
        </authorList>
    </citation>
    <scope>NUCLEOTIDE SEQUENCE [LARGE SCALE GENOMIC DNA]</scope>
</reference>
<dbReference type="GO" id="GO:0005509">
    <property type="term" value="F:calcium ion binding"/>
    <property type="evidence" value="ECO:0007669"/>
    <property type="project" value="InterPro"/>
</dbReference>
<dbReference type="PROSITE" id="PS50222">
    <property type="entry name" value="EF_HAND_2"/>
    <property type="match status" value="1"/>
</dbReference>